<keyword evidence="4" id="KW-0732">Signal</keyword>
<protein>
    <submittedName>
        <fullName evidence="8">Deleted in malignant brain tumors 1 protein-like</fullName>
    </submittedName>
</protein>
<proteinExistence type="predicted"/>
<dbReference type="Pfam" id="PF00530">
    <property type="entry name" value="SRCR"/>
    <property type="match status" value="1"/>
</dbReference>
<dbReference type="FunFam" id="3.10.250.10:FF:000009">
    <property type="entry name" value="WC1"/>
    <property type="match status" value="1"/>
</dbReference>
<feature type="signal peptide" evidence="4">
    <location>
        <begin position="1"/>
        <end position="27"/>
    </location>
</feature>
<keyword evidence="1 3" id="KW-1015">Disulfide bond</keyword>
<dbReference type="PANTHER" id="PTHR48071:SF27">
    <property type="entry name" value="SCAVENGER RECEPTOR CYSTEINE-RICH TYPE 1 PROTEIN M130-LIKE"/>
    <property type="match status" value="1"/>
</dbReference>
<gene>
    <name evidence="8" type="primary">LOC102214639</name>
</gene>
<organism evidence="7 8">
    <name type="scientific">Pundamilia nyererei</name>
    <dbReference type="NCBI Taxonomy" id="303518"/>
    <lineage>
        <taxon>Eukaryota</taxon>
        <taxon>Metazoa</taxon>
        <taxon>Chordata</taxon>
        <taxon>Craniata</taxon>
        <taxon>Vertebrata</taxon>
        <taxon>Euteleostomi</taxon>
        <taxon>Actinopterygii</taxon>
        <taxon>Neopterygii</taxon>
        <taxon>Teleostei</taxon>
        <taxon>Neoteleostei</taxon>
        <taxon>Acanthomorphata</taxon>
        <taxon>Ovalentaria</taxon>
        <taxon>Cichlomorphae</taxon>
        <taxon>Cichliformes</taxon>
        <taxon>Cichlidae</taxon>
        <taxon>African cichlids</taxon>
        <taxon>Pseudocrenilabrinae</taxon>
        <taxon>Haplochromini</taxon>
        <taxon>Pundamilia</taxon>
    </lineage>
</organism>
<dbReference type="InterPro" id="IPR001190">
    <property type="entry name" value="SRCR"/>
</dbReference>
<dbReference type="Proteomes" id="UP000695023">
    <property type="component" value="Unplaced"/>
</dbReference>
<dbReference type="InterPro" id="IPR007110">
    <property type="entry name" value="Ig-like_dom"/>
</dbReference>
<accession>A0A9Y3RNY0</accession>
<evidence type="ECO:0000313" key="7">
    <source>
        <dbReference type="Proteomes" id="UP000695023"/>
    </source>
</evidence>
<dbReference type="PROSITE" id="PS50287">
    <property type="entry name" value="SRCR_2"/>
    <property type="match status" value="1"/>
</dbReference>
<evidence type="ECO:0000256" key="1">
    <source>
        <dbReference type="ARBA" id="ARBA00023157"/>
    </source>
</evidence>
<dbReference type="Gene3D" id="3.10.250.10">
    <property type="entry name" value="SRCR-like domain"/>
    <property type="match status" value="1"/>
</dbReference>
<dbReference type="InterPro" id="IPR036179">
    <property type="entry name" value="Ig-like_dom_sf"/>
</dbReference>
<dbReference type="InterPro" id="IPR036772">
    <property type="entry name" value="SRCR-like_dom_sf"/>
</dbReference>
<keyword evidence="2" id="KW-0393">Immunoglobulin domain</keyword>
<dbReference type="PRINTS" id="PR00258">
    <property type="entry name" value="SPERACTRCPTR"/>
</dbReference>
<dbReference type="PANTHER" id="PTHR48071">
    <property type="entry name" value="SRCR DOMAIN-CONTAINING PROTEIN"/>
    <property type="match status" value="1"/>
</dbReference>
<reference evidence="8" key="1">
    <citation type="submission" date="2025-08" db="UniProtKB">
        <authorList>
            <consortium name="RefSeq"/>
        </authorList>
    </citation>
    <scope>IDENTIFICATION</scope>
</reference>
<dbReference type="GO" id="GO:0004252">
    <property type="term" value="F:serine-type endopeptidase activity"/>
    <property type="evidence" value="ECO:0007669"/>
    <property type="project" value="TreeGrafter"/>
</dbReference>
<evidence type="ECO:0000313" key="8">
    <source>
        <dbReference type="RefSeq" id="XP_005743618.1"/>
    </source>
</evidence>
<feature type="chain" id="PRO_5041259128" evidence="4">
    <location>
        <begin position="28"/>
        <end position="219"/>
    </location>
</feature>
<dbReference type="SMART" id="SM00202">
    <property type="entry name" value="SR"/>
    <property type="match status" value="1"/>
</dbReference>
<feature type="domain" description="Ig-like" evidence="6">
    <location>
        <begin position="117"/>
        <end position="205"/>
    </location>
</feature>
<feature type="disulfide bond" evidence="3">
    <location>
        <begin position="82"/>
        <end position="92"/>
    </location>
</feature>
<evidence type="ECO:0000259" key="6">
    <source>
        <dbReference type="PROSITE" id="PS50835"/>
    </source>
</evidence>
<dbReference type="Pfam" id="PF00047">
    <property type="entry name" value="ig"/>
    <property type="match status" value="1"/>
</dbReference>
<dbReference type="RefSeq" id="XP_005743618.1">
    <property type="nucleotide sequence ID" value="XM_005743561.1"/>
</dbReference>
<evidence type="ECO:0000259" key="5">
    <source>
        <dbReference type="PROSITE" id="PS50287"/>
    </source>
</evidence>
<keyword evidence="7" id="KW-1185">Reference proteome</keyword>
<dbReference type="InterPro" id="IPR013783">
    <property type="entry name" value="Ig-like_fold"/>
</dbReference>
<evidence type="ECO:0000256" key="2">
    <source>
        <dbReference type="ARBA" id="ARBA00023319"/>
    </source>
</evidence>
<dbReference type="AlphaFoldDB" id="A0A9Y3RNY0"/>
<dbReference type="GO" id="GO:0031638">
    <property type="term" value="P:zymogen activation"/>
    <property type="evidence" value="ECO:0007669"/>
    <property type="project" value="TreeGrafter"/>
</dbReference>
<dbReference type="SUPFAM" id="SSF56487">
    <property type="entry name" value="SRCR-like"/>
    <property type="match status" value="1"/>
</dbReference>
<dbReference type="Gene3D" id="2.60.40.10">
    <property type="entry name" value="Immunoglobulins"/>
    <property type="match status" value="1"/>
</dbReference>
<dbReference type="SUPFAM" id="SSF48726">
    <property type="entry name" value="Immunoglobulin"/>
    <property type="match status" value="1"/>
</dbReference>
<sequence length="219" mass="24209">MTTMTYTHVRCVLCSVVRLAGSTLCSGRVEIYHRNSWRTVSDDGWDFTDAQVVCNELDYGTPVNVTHFGEGSGEIWFDNVTCSGNETSLTECRRSEIKSSRLHKYAGVICSVPLQQPSISLTSPNGGLVWGPEGAEITKGSSFVFSCSINSRYTPGRFRLFFSGVNLTEPAVNHSASFSFPAAEYEHRGNYSCVYELLLPSRTFTSLESAPIHFIITCE</sequence>
<dbReference type="GO" id="GO:0005886">
    <property type="term" value="C:plasma membrane"/>
    <property type="evidence" value="ECO:0007669"/>
    <property type="project" value="TreeGrafter"/>
</dbReference>
<comment type="caution">
    <text evidence="3">Lacks conserved residue(s) required for the propagation of feature annotation.</text>
</comment>
<feature type="domain" description="SRCR" evidence="5">
    <location>
        <begin position="17"/>
        <end position="111"/>
    </location>
</feature>
<name>A0A9Y3RNY0_9CICH</name>
<evidence type="ECO:0000256" key="3">
    <source>
        <dbReference type="PROSITE-ProRule" id="PRU00196"/>
    </source>
</evidence>
<evidence type="ECO:0000256" key="4">
    <source>
        <dbReference type="SAM" id="SignalP"/>
    </source>
</evidence>
<dbReference type="InterPro" id="IPR013151">
    <property type="entry name" value="Immunoglobulin_dom"/>
</dbReference>
<dbReference type="PROSITE" id="PS50835">
    <property type="entry name" value="IG_LIKE"/>
    <property type="match status" value="1"/>
</dbReference>
<dbReference type="GeneID" id="102214639"/>